<dbReference type="GO" id="GO:0005525">
    <property type="term" value="F:GTP binding"/>
    <property type="evidence" value="ECO:0007669"/>
    <property type="project" value="InterPro"/>
</dbReference>
<dbReference type="STRING" id="937334.SAMN05444406_10629"/>
<evidence type="ECO:0000259" key="8">
    <source>
        <dbReference type="Pfam" id="PF06018"/>
    </source>
</evidence>
<dbReference type="InterPro" id="IPR036390">
    <property type="entry name" value="WH_DNA-bd_sf"/>
</dbReference>
<dbReference type="InterPro" id="IPR029016">
    <property type="entry name" value="GAF-like_dom_sf"/>
</dbReference>
<feature type="region of interest" description="GAF domain" evidence="7">
    <location>
        <begin position="1"/>
        <end position="142"/>
    </location>
</feature>
<comment type="function">
    <text evidence="7">DNA-binding global transcriptional regulator which is involved in the adaptive response to starvation and acts by directly or indirectly controlling the expression of numerous genes in response to nutrient availability. During rapid exponential growth, CodY is highly active and represses genes whose products allow adaptation to nutrient depletion.</text>
</comment>
<proteinExistence type="inferred from homology"/>
<dbReference type="InterPro" id="IPR010312">
    <property type="entry name" value="Transc_reg_CodY_N"/>
</dbReference>
<keyword evidence="3 7" id="KW-0805">Transcription regulation</keyword>
<dbReference type="InterPro" id="IPR036388">
    <property type="entry name" value="WH-like_DNA-bd_sf"/>
</dbReference>
<dbReference type="Pfam" id="PF08222">
    <property type="entry name" value="HTH_CodY"/>
    <property type="match status" value="1"/>
</dbReference>
<evidence type="ECO:0000256" key="2">
    <source>
        <dbReference type="ARBA" id="ARBA00022491"/>
    </source>
</evidence>
<name>A0A1I5U5N2_9FIRM</name>
<evidence type="ECO:0000313" key="10">
    <source>
        <dbReference type="EMBL" id="SFP90227.1"/>
    </source>
</evidence>
<evidence type="ECO:0000256" key="1">
    <source>
        <dbReference type="ARBA" id="ARBA00022490"/>
    </source>
</evidence>
<dbReference type="NCBIfam" id="NF003170">
    <property type="entry name" value="PRK04158.1"/>
    <property type="match status" value="1"/>
</dbReference>
<dbReference type="OrthoDB" id="2056at2"/>
<comment type="similarity">
    <text evidence="7">Belongs to the CodY family.</text>
</comment>
<keyword evidence="11" id="KW-1185">Reference proteome</keyword>
<sequence>MSDNLLERIRKFNQIFQSSEACGIDLAHLCEILSRLLESSVLLLDDSGCVIGCAPARSGENTAQKVHVSADYNNILLRIRSTMANVVEHTQEGKRKLTIVPIYSGGKRLGTLIFERSDLKEFVDDDLVLAEYGATVVGLEIMRLKMEHMAEEVRKRSMAEMAIGTLSYSEREAVEQVFRELDGSEGLVVTSRIADRAGITRSVIVNALRKLESAGIIESRSLGMKGTYIKVLNDKFLSQLHKA</sequence>
<dbReference type="HAMAP" id="MF_00621">
    <property type="entry name" value="HTH_type_CodY"/>
    <property type="match status" value="1"/>
</dbReference>
<accession>A0A1I5U5N2</accession>
<dbReference type="RefSeq" id="WP_025746461.1">
    <property type="nucleotide sequence ID" value="NZ_FOXR01000006.1"/>
</dbReference>
<evidence type="ECO:0000256" key="5">
    <source>
        <dbReference type="ARBA" id="ARBA00023163"/>
    </source>
</evidence>
<keyword evidence="5 7" id="KW-0804">Transcription</keyword>
<dbReference type="PIRSF" id="PIRSF011572">
    <property type="entry name" value="GTP_sensing_CodY"/>
    <property type="match status" value="1"/>
</dbReference>
<evidence type="ECO:0000256" key="6">
    <source>
        <dbReference type="ARBA" id="ARBA00034538"/>
    </source>
</evidence>
<dbReference type="InterPro" id="IPR014154">
    <property type="entry name" value="CodY"/>
</dbReference>
<dbReference type="SUPFAM" id="SSF46785">
    <property type="entry name" value="Winged helix' DNA-binding domain"/>
    <property type="match status" value="1"/>
</dbReference>
<dbReference type="GO" id="GO:0003700">
    <property type="term" value="F:DNA-binding transcription factor activity"/>
    <property type="evidence" value="ECO:0007669"/>
    <property type="project" value="InterPro"/>
</dbReference>
<comment type="subcellular location">
    <subcellularLocation>
        <location evidence="7">Cytoplasm</location>
    </subcellularLocation>
</comment>
<dbReference type="Gene3D" id="1.10.10.10">
    <property type="entry name" value="Winged helix-like DNA-binding domain superfamily/Winged helix DNA-binding domain"/>
    <property type="match status" value="1"/>
</dbReference>
<dbReference type="InterPro" id="IPR013198">
    <property type="entry name" value="GTP_trans_reg_CodY_C"/>
</dbReference>
<evidence type="ECO:0000256" key="4">
    <source>
        <dbReference type="ARBA" id="ARBA00023125"/>
    </source>
</evidence>
<dbReference type="Pfam" id="PF06018">
    <property type="entry name" value="CodY"/>
    <property type="match status" value="1"/>
</dbReference>
<feature type="domain" description="Global transcriptional regulator CodY N-terminal" evidence="8">
    <location>
        <begin position="4"/>
        <end position="165"/>
    </location>
</feature>
<dbReference type="Gene3D" id="3.30.450.40">
    <property type="match status" value="1"/>
</dbReference>
<feature type="domain" description="Global transcriptional regulator CodY C-terminal" evidence="9">
    <location>
        <begin position="185"/>
        <end position="241"/>
    </location>
</feature>
<dbReference type="GO" id="GO:0003677">
    <property type="term" value="F:DNA binding"/>
    <property type="evidence" value="ECO:0007669"/>
    <property type="project" value="UniProtKB-UniRule"/>
</dbReference>
<dbReference type="GO" id="GO:0045892">
    <property type="term" value="P:negative regulation of DNA-templated transcription"/>
    <property type="evidence" value="ECO:0007669"/>
    <property type="project" value="UniProtKB-UniRule"/>
</dbReference>
<evidence type="ECO:0000256" key="3">
    <source>
        <dbReference type="ARBA" id="ARBA00023015"/>
    </source>
</evidence>
<evidence type="ECO:0000256" key="7">
    <source>
        <dbReference type="HAMAP-Rule" id="MF_00621"/>
    </source>
</evidence>
<reference evidence="10 11" key="1">
    <citation type="submission" date="2016-10" db="EMBL/GenBank/DDBJ databases">
        <authorList>
            <person name="de Groot N.N."/>
        </authorList>
    </citation>
    <scope>NUCLEOTIDE SEQUENCE [LARGE SCALE GENOMIC DNA]</scope>
    <source>
        <strain evidence="10 11">DSM 20678</strain>
    </source>
</reference>
<dbReference type="GO" id="GO:0005737">
    <property type="term" value="C:cytoplasm"/>
    <property type="evidence" value="ECO:0007669"/>
    <property type="project" value="UniProtKB-SubCell"/>
</dbReference>
<protein>
    <recommendedName>
        <fullName evidence="6 7">Global transcriptional regulator CodY</fullName>
    </recommendedName>
</protein>
<dbReference type="PANTHER" id="PTHR40062:SF1">
    <property type="entry name" value="GLOBAL TRANSCRIPTIONAL REGULATOR CODY"/>
    <property type="match status" value="1"/>
</dbReference>
<keyword evidence="1 7" id="KW-0963">Cytoplasm</keyword>
<organism evidence="10 11">
    <name type="scientific">Caldicoprobacter faecalis</name>
    <dbReference type="NCBI Taxonomy" id="937334"/>
    <lineage>
        <taxon>Bacteria</taxon>
        <taxon>Bacillati</taxon>
        <taxon>Bacillota</taxon>
        <taxon>Clostridia</taxon>
        <taxon>Caldicoprobacterales</taxon>
        <taxon>Caldicoprobacteraceae</taxon>
        <taxon>Caldicoprobacter</taxon>
    </lineage>
</organism>
<dbReference type="Proteomes" id="UP000198577">
    <property type="component" value="Unassembled WGS sequence"/>
</dbReference>
<dbReference type="AlphaFoldDB" id="A0A1I5U5N2"/>
<gene>
    <name evidence="7" type="primary">codY</name>
    <name evidence="10" type="ORF">SAMN05444406_10629</name>
</gene>
<keyword evidence="4 7" id="KW-0238">DNA-binding</keyword>
<feature type="DNA-binding region" description="H-T-H motif" evidence="7">
    <location>
        <begin position="190"/>
        <end position="209"/>
    </location>
</feature>
<evidence type="ECO:0000313" key="11">
    <source>
        <dbReference type="Proteomes" id="UP000198577"/>
    </source>
</evidence>
<dbReference type="EMBL" id="FOXR01000006">
    <property type="protein sequence ID" value="SFP90227.1"/>
    <property type="molecule type" value="Genomic_DNA"/>
</dbReference>
<evidence type="ECO:0000259" key="9">
    <source>
        <dbReference type="Pfam" id="PF08222"/>
    </source>
</evidence>
<keyword evidence="2 7" id="KW-0678">Repressor</keyword>
<dbReference type="PANTHER" id="PTHR40062">
    <property type="entry name" value="GTP-SENSING TRANSCRIPTIONAL PLEIOTROPIC REPRESSOR CODY"/>
    <property type="match status" value="1"/>
</dbReference>